<name>A0A7W6C2A9_9SPHN</name>
<feature type="compositionally biased region" description="Basic and acidic residues" evidence="1">
    <location>
        <begin position="53"/>
        <end position="66"/>
    </location>
</feature>
<dbReference type="EMBL" id="JACIDY010000006">
    <property type="protein sequence ID" value="MBB3940850.1"/>
    <property type="molecule type" value="Genomic_DNA"/>
</dbReference>
<accession>A0A7W6C2A9</accession>
<evidence type="ECO:0000256" key="1">
    <source>
        <dbReference type="SAM" id="MobiDB-lite"/>
    </source>
</evidence>
<organism evidence="2 3">
    <name type="scientific">Novosphingobium fluoreni</name>
    <dbReference type="NCBI Taxonomy" id="1391222"/>
    <lineage>
        <taxon>Bacteria</taxon>
        <taxon>Pseudomonadati</taxon>
        <taxon>Pseudomonadota</taxon>
        <taxon>Alphaproteobacteria</taxon>
        <taxon>Sphingomonadales</taxon>
        <taxon>Sphingomonadaceae</taxon>
        <taxon>Novosphingobium</taxon>
    </lineage>
</organism>
<reference evidence="2 3" key="1">
    <citation type="submission" date="2020-08" db="EMBL/GenBank/DDBJ databases">
        <title>Genomic Encyclopedia of Type Strains, Phase IV (KMG-IV): sequencing the most valuable type-strain genomes for metagenomic binning, comparative biology and taxonomic classification.</title>
        <authorList>
            <person name="Goeker M."/>
        </authorList>
    </citation>
    <scope>NUCLEOTIDE SEQUENCE [LARGE SCALE GENOMIC DNA]</scope>
    <source>
        <strain evidence="2 3">DSM 27568</strain>
    </source>
</reference>
<gene>
    <name evidence="2" type="ORF">GGR39_002513</name>
</gene>
<dbReference type="RefSeq" id="WP_183617434.1">
    <property type="nucleotide sequence ID" value="NZ_JACIDY010000006.1"/>
</dbReference>
<evidence type="ECO:0000313" key="2">
    <source>
        <dbReference type="EMBL" id="MBB3940850.1"/>
    </source>
</evidence>
<proteinExistence type="predicted"/>
<dbReference type="Proteomes" id="UP000561459">
    <property type="component" value="Unassembled WGS sequence"/>
</dbReference>
<feature type="compositionally biased region" description="Polar residues" evidence="1">
    <location>
        <begin position="33"/>
        <end position="45"/>
    </location>
</feature>
<evidence type="ECO:0000313" key="3">
    <source>
        <dbReference type="Proteomes" id="UP000561459"/>
    </source>
</evidence>
<comment type="caution">
    <text evidence="2">The sequence shown here is derived from an EMBL/GenBank/DDBJ whole genome shotgun (WGS) entry which is preliminary data.</text>
</comment>
<sequence length="98" mass="10141">MDDDEQSVDEKGKSPLQASGKGRPSVRDDGVGTATTHGRSQSESQGGAYPNPHTDKGSLEDEEKFHGGQSGAAYHGTGQLGESEVKGPKNLNSTAKDG</sequence>
<keyword evidence="3" id="KW-1185">Reference proteome</keyword>
<protein>
    <submittedName>
        <fullName evidence="2">Uncharacterized protein</fullName>
    </submittedName>
</protein>
<dbReference type="AlphaFoldDB" id="A0A7W6C2A9"/>
<feature type="region of interest" description="Disordered" evidence="1">
    <location>
        <begin position="1"/>
        <end position="98"/>
    </location>
</feature>